<feature type="compositionally biased region" description="Basic and acidic residues" evidence="1">
    <location>
        <begin position="87"/>
        <end position="98"/>
    </location>
</feature>
<name>A0A2A5RQ33_9LACT</name>
<evidence type="ECO:0000256" key="2">
    <source>
        <dbReference type="SAM" id="Phobius"/>
    </source>
</evidence>
<sequence>MLEVPIQEQVKRINSEIQEKPVRKKYNESFHSDDIVKPTPHKTIPSDHKLQDQVLKPLITNNVKKNKQKSKLNLESETRRINRSKSKKLDQNQKESRRAKGISPNQKVRARPKKTQKDVMSNEINKAKAQTEQSKIPRKKTFFNKIKAVIKILLATCFGIVLSRFLGWSQKWS</sequence>
<evidence type="ECO:0000256" key="1">
    <source>
        <dbReference type="SAM" id="MobiDB-lite"/>
    </source>
</evidence>
<keyword evidence="2" id="KW-1133">Transmembrane helix</keyword>
<dbReference type="Proteomes" id="UP000218181">
    <property type="component" value="Unassembled WGS sequence"/>
</dbReference>
<feature type="region of interest" description="Disordered" evidence="1">
    <location>
        <begin position="23"/>
        <end position="51"/>
    </location>
</feature>
<keyword evidence="4" id="KW-1185">Reference proteome</keyword>
<feature type="transmembrane region" description="Helical" evidence="2">
    <location>
        <begin position="148"/>
        <end position="167"/>
    </location>
</feature>
<comment type="caution">
    <text evidence="3">The sequence shown here is derived from an EMBL/GenBank/DDBJ whole genome shotgun (WGS) entry which is preliminary data.</text>
</comment>
<feature type="compositionally biased region" description="Basic and acidic residues" evidence="1">
    <location>
        <begin position="23"/>
        <end position="36"/>
    </location>
</feature>
<reference evidence="3 4" key="1">
    <citation type="submission" date="2014-12" db="EMBL/GenBank/DDBJ databases">
        <title>Draft genome sequences of 10 type strains of Lactococcus.</title>
        <authorList>
            <person name="Sun Z."/>
            <person name="Zhong Z."/>
            <person name="Liu W."/>
            <person name="Zhang W."/>
            <person name="Zhang H."/>
        </authorList>
    </citation>
    <scope>NUCLEOTIDE SEQUENCE [LARGE SCALE GENOMIC DNA]</scope>
    <source>
        <strain evidence="3 4">JCM 16395</strain>
    </source>
</reference>
<organism evidence="3 4">
    <name type="scientific">Lactococcus fujiensis JCM 16395</name>
    <dbReference type="NCBI Taxonomy" id="1291764"/>
    <lineage>
        <taxon>Bacteria</taxon>
        <taxon>Bacillati</taxon>
        <taxon>Bacillota</taxon>
        <taxon>Bacilli</taxon>
        <taxon>Lactobacillales</taxon>
        <taxon>Streptococcaceae</taxon>
        <taxon>Lactococcus</taxon>
    </lineage>
</organism>
<proteinExistence type="predicted"/>
<evidence type="ECO:0000313" key="3">
    <source>
        <dbReference type="EMBL" id="PCS01553.1"/>
    </source>
</evidence>
<gene>
    <name evidence="3" type="ORF">RT41_GL000317</name>
</gene>
<keyword evidence="2" id="KW-0812">Transmembrane</keyword>
<keyword evidence="2" id="KW-0472">Membrane</keyword>
<dbReference type="EMBL" id="JXJU01000001">
    <property type="protein sequence ID" value="PCS01553.1"/>
    <property type="molecule type" value="Genomic_DNA"/>
</dbReference>
<evidence type="ECO:0000313" key="4">
    <source>
        <dbReference type="Proteomes" id="UP000218181"/>
    </source>
</evidence>
<dbReference type="AlphaFoldDB" id="A0A2A5RQ33"/>
<protein>
    <submittedName>
        <fullName evidence="3">Uncharacterized protein</fullName>
    </submittedName>
</protein>
<accession>A0A2A5RQ33</accession>
<feature type="region of interest" description="Disordered" evidence="1">
    <location>
        <begin position="65"/>
        <end position="119"/>
    </location>
</feature>